<dbReference type="Proteomes" id="UP001501147">
    <property type="component" value="Unassembled WGS sequence"/>
</dbReference>
<evidence type="ECO:0000313" key="2">
    <source>
        <dbReference type="EMBL" id="GAA4777026.1"/>
    </source>
</evidence>
<reference evidence="3" key="1">
    <citation type="journal article" date="2019" name="Int. J. Syst. Evol. Microbiol.">
        <title>The Global Catalogue of Microorganisms (GCM) 10K type strain sequencing project: providing services to taxonomists for standard genome sequencing and annotation.</title>
        <authorList>
            <consortium name="The Broad Institute Genomics Platform"/>
            <consortium name="The Broad Institute Genome Sequencing Center for Infectious Disease"/>
            <person name="Wu L."/>
            <person name="Ma J."/>
        </authorList>
    </citation>
    <scope>NUCLEOTIDE SEQUENCE [LARGE SCALE GENOMIC DNA]</scope>
    <source>
        <strain evidence="3">JCM 18324</strain>
    </source>
</reference>
<feature type="chain" id="PRO_5047438970" description="Secreted protein" evidence="1">
    <location>
        <begin position="30"/>
        <end position="120"/>
    </location>
</feature>
<feature type="signal peptide" evidence="1">
    <location>
        <begin position="1"/>
        <end position="29"/>
    </location>
</feature>
<protein>
    <recommendedName>
        <fullName evidence="4">Secreted protein</fullName>
    </recommendedName>
</protein>
<keyword evidence="3" id="KW-1185">Reference proteome</keyword>
<dbReference type="RefSeq" id="WP_345613645.1">
    <property type="nucleotide sequence ID" value="NZ_BAABJV010000005.1"/>
</dbReference>
<organism evidence="2 3">
    <name type="scientific">Streptomyces sanyensis</name>
    <dbReference type="NCBI Taxonomy" id="568869"/>
    <lineage>
        <taxon>Bacteria</taxon>
        <taxon>Bacillati</taxon>
        <taxon>Actinomycetota</taxon>
        <taxon>Actinomycetes</taxon>
        <taxon>Kitasatosporales</taxon>
        <taxon>Streptomycetaceae</taxon>
        <taxon>Streptomyces</taxon>
    </lineage>
</organism>
<evidence type="ECO:0008006" key="4">
    <source>
        <dbReference type="Google" id="ProtNLM"/>
    </source>
</evidence>
<gene>
    <name evidence="2" type="ORF">GCM10023329_27370</name>
</gene>
<dbReference type="PROSITE" id="PS51257">
    <property type="entry name" value="PROKAR_LIPOPROTEIN"/>
    <property type="match status" value="1"/>
</dbReference>
<accession>A0ABP9AAW7</accession>
<comment type="caution">
    <text evidence="2">The sequence shown here is derived from an EMBL/GenBank/DDBJ whole genome shotgun (WGS) entry which is preliminary data.</text>
</comment>
<name>A0ABP9AAW7_9ACTN</name>
<proteinExistence type="predicted"/>
<dbReference type="EMBL" id="BAABJV010000005">
    <property type="protein sequence ID" value="GAA4777026.1"/>
    <property type="molecule type" value="Genomic_DNA"/>
</dbReference>
<evidence type="ECO:0000256" key="1">
    <source>
        <dbReference type="SAM" id="SignalP"/>
    </source>
</evidence>
<sequence length="120" mass="12186">MLSPRARRAAGIALSVLVACGLGQGTAVAADPGTYAGRAPIVIKKGETEGAAMVFCKEGWHATGGGFVSNYRHVSPVLSGPAFTDGEVRGWRAVLTVGQSGPAQTDLDAGFVNVICAKDA</sequence>
<keyword evidence="1" id="KW-0732">Signal</keyword>
<evidence type="ECO:0000313" key="3">
    <source>
        <dbReference type="Proteomes" id="UP001501147"/>
    </source>
</evidence>